<dbReference type="GO" id="GO:0043565">
    <property type="term" value="F:sequence-specific DNA binding"/>
    <property type="evidence" value="ECO:0007669"/>
    <property type="project" value="InterPro"/>
</dbReference>
<evidence type="ECO:0000256" key="2">
    <source>
        <dbReference type="ARBA" id="ARBA00006177"/>
    </source>
</evidence>
<keyword evidence="9" id="KW-0804">Transcription</keyword>
<evidence type="ECO:0000256" key="7">
    <source>
        <dbReference type="ARBA" id="ARBA00023054"/>
    </source>
</evidence>
<dbReference type="GO" id="GO:0008270">
    <property type="term" value="F:zinc ion binding"/>
    <property type="evidence" value="ECO:0007669"/>
    <property type="project" value="UniProtKB-KW"/>
</dbReference>
<evidence type="ECO:0000256" key="6">
    <source>
        <dbReference type="ARBA" id="ARBA00023015"/>
    </source>
</evidence>
<dbReference type="Gene3D" id="6.20.210.20">
    <property type="entry name" value="THAP domain"/>
    <property type="match status" value="1"/>
</dbReference>
<keyword evidence="5" id="KW-0862">Zinc</keyword>
<comment type="similarity">
    <text evidence="2">Belongs to the THAP1 family.</text>
</comment>
<sequence>MVYAASQSRLRNTIVCKVKINFENKGNIKAKYKKPAINFVILLLSSFIWMPSKCFVFGCRSNYNRETKVRVFSFPRNDELKQKWIEVICRKDKRQPSKASKICALHFKPEDIITEASGFNSKTQQFITVPLQKYRLRPNVVPCIFENLSPTEEKRNFSRKKSSDVNKPVKESQDLVPNAGSRFRNLWQKKIGCPHLKITENIGVCIKHFEKNCVVDYKEWKSEGNRKRTTVKHGAVPTIFELDVNYSSKGITDSDLDVITVEDSPEKLPI</sequence>
<evidence type="ECO:0000256" key="9">
    <source>
        <dbReference type="ARBA" id="ARBA00023163"/>
    </source>
</evidence>
<evidence type="ECO:0000256" key="1">
    <source>
        <dbReference type="ARBA" id="ARBA00004642"/>
    </source>
</evidence>
<dbReference type="SMART" id="SM00980">
    <property type="entry name" value="THAP"/>
    <property type="match status" value="2"/>
</dbReference>
<keyword evidence="11" id="KW-0131">Cell cycle</keyword>
<reference evidence="15 16" key="1">
    <citation type="submission" date="2021-06" db="EMBL/GenBank/DDBJ databases">
        <title>Caerostris extrusa draft genome.</title>
        <authorList>
            <person name="Kono N."/>
            <person name="Arakawa K."/>
        </authorList>
    </citation>
    <scope>NUCLEOTIDE SEQUENCE [LARGE SCALE GENOMIC DNA]</scope>
</reference>
<proteinExistence type="inferred from homology"/>
<dbReference type="EMBL" id="BPLR01015296">
    <property type="protein sequence ID" value="GIY75056.1"/>
    <property type="molecule type" value="Genomic_DNA"/>
</dbReference>
<dbReference type="InterPro" id="IPR026516">
    <property type="entry name" value="THAP1/10"/>
</dbReference>
<organism evidence="15 16">
    <name type="scientific">Caerostris extrusa</name>
    <name type="common">Bark spider</name>
    <name type="synonym">Caerostris bankana</name>
    <dbReference type="NCBI Taxonomy" id="172846"/>
    <lineage>
        <taxon>Eukaryota</taxon>
        <taxon>Metazoa</taxon>
        <taxon>Ecdysozoa</taxon>
        <taxon>Arthropoda</taxon>
        <taxon>Chelicerata</taxon>
        <taxon>Arachnida</taxon>
        <taxon>Araneae</taxon>
        <taxon>Araneomorphae</taxon>
        <taxon>Entelegynae</taxon>
        <taxon>Araneoidea</taxon>
        <taxon>Araneidae</taxon>
        <taxon>Caerostris</taxon>
    </lineage>
</organism>
<evidence type="ECO:0000313" key="16">
    <source>
        <dbReference type="Proteomes" id="UP001054945"/>
    </source>
</evidence>
<dbReference type="AlphaFoldDB" id="A0AAV4VXQ3"/>
<keyword evidence="10" id="KW-0539">Nucleus</keyword>
<dbReference type="Proteomes" id="UP001054945">
    <property type="component" value="Unassembled WGS sequence"/>
</dbReference>
<name>A0AAV4VXQ3_CAEEX</name>
<evidence type="ECO:0000256" key="5">
    <source>
        <dbReference type="ARBA" id="ARBA00022833"/>
    </source>
</evidence>
<gene>
    <name evidence="15" type="primary">AVEN_261722_1</name>
    <name evidence="15" type="ORF">CEXT_807571</name>
</gene>
<dbReference type="SMART" id="SM00692">
    <property type="entry name" value="DM3"/>
    <property type="match status" value="2"/>
</dbReference>
<comment type="caution">
    <text evidence="15">The sequence shown here is derived from an EMBL/GenBank/DDBJ whole genome shotgun (WGS) entry which is preliminary data.</text>
</comment>
<comment type="subcellular location">
    <subcellularLocation>
        <location evidence="1">Nucleus</location>
        <location evidence="1">Nucleoplasm</location>
    </subcellularLocation>
</comment>
<keyword evidence="6" id="KW-0805">Transcription regulation</keyword>
<dbReference type="InterPro" id="IPR038441">
    <property type="entry name" value="THAP_Znf_sf"/>
</dbReference>
<evidence type="ECO:0000256" key="4">
    <source>
        <dbReference type="ARBA" id="ARBA00022771"/>
    </source>
</evidence>
<keyword evidence="4 12" id="KW-0863">Zinc-finger</keyword>
<dbReference type="Pfam" id="PF05485">
    <property type="entry name" value="THAP"/>
    <property type="match status" value="2"/>
</dbReference>
<dbReference type="PROSITE" id="PS50950">
    <property type="entry name" value="ZF_THAP"/>
    <property type="match status" value="1"/>
</dbReference>
<evidence type="ECO:0000259" key="14">
    <source>
        <dbReference type="PROSITE" id="PS50950"/>
    </source>
</evidence>
<dbReference type="InterPro" id="IPR006612">
    <property type="entry name" value="THAP_Znf"/>
</dbReference>
<accession>A0AAV4VXQ3</accession>
<dbReference type="PANTHER" id="PTHR46600">
    <property type="entry name" value="THAP DOMAIN-CONTAINING"/>
    <property type="match status" value="1"/>
</dbReference>
<feature type="domain" description="THAP-type" evidence="14">
    <location>
        <begin position="50"/>
        <end position="145"/>
    </location>
</feature>
<evidence type="ECO:0000256" key="8">
    <source>
        <dbReference type="ARBA" id="ARBA00023125"/>
    </source>
</evidence>
<dbReference type="GO" id="GO:0005654">
    <property type="term" value="C:nucleoplasm"/>
    <property type="evidence" value="ECO:0007669"/>
    <property type="project" value="UniProtKB-SubCell"/>
</dbReference>
<evidence type="ECO:0000256" key="11">
    <source>
        <dbReference type="ARBA" id="ARBA00023306"/>
    </source>
</evidence>
<evidence type="ECO:0000313" key="15">
    <source>
        <dbReference type="EMBL" id="GIY75056.1"/>
    </source>
</evidence>
<keyword evidence="13" id="KW-0812">Transmembrane</keyword>
<evidence type="ECO:0000256" key="12">
    <source>
        <dbReference type="PROSITE-ProRule" id="PRU00309"/>
    </source>
</evidence>
<keyword evidence="16" id="KW-1185">Reference proteome</keyword>
<keyword evidence="3" id="KW-0479">Metal-binding</keyword>
<evidence type="ECO:0000256" key="3">
    <source>
        <dbReference type="ARBA" id="ARBA00022723"/>
    </source>
</evidence>
<keyword evidence="8 12" id="KW-0238">DNA-binding</keyword>
<dbReference type="PANTHER" id="PTHR46600:SF1">
    <property type="entry name" value="THAP DOMAIN-CONTAINING PROTEIN 1"/>
    <property type="match status" value="1"/>
</dbReference>
<protein>
    <submittedName>
        <fullName evidence="15">THAP-type domain-containing protein</fullName>
    </submittedName>
</protein>
<evidence type="ECO:0000256" key="10">
    <source>
        <dbReference type="ARBA" id="ARBA00023242"/>
    </source>
</evidence>
<dbReference type="SUPFAM" id="SSF57716">
    <property type="entry name" value="Glucocorticoid receptor-like (DNA-binding domain)"/>
    <property type="match status" value="2"/>
</dbReference>
<keyword evidence="13" id="KW-0472">Membrane</keyword>
<evidence type="ECO:0000256" key="13">
    <source>
        <dbReference type="SAM" id="Phobius"/>
    </source>
</evidence>
<feature type="transmembrane region" description="Helical" evidence="13">
    <location>
        <begin position="35"/>
        <end position="52"/>
    </location>
</feature>
<keyword evidence="7" id="KW-0175">Coiled coil</keyword>
<keyword evidence="13" id="KW-1133">Transmembrane helix</keyword>